<dbReference type="InterPro" id="IPR036388">
    <property type="entry name" value="WH-like_DNA-bd_sf"/>
</dbReference>
<sequence>MLFCRRVRISEGVVRIRLLGGLEVTSAEGQPVRFATRKSALLFAALVLAGRRGHRRETLSEGFWPGRGDAQSRNSLRQALADIRRWFPAAGNAAISIDGDQETVALTAGPDEADIWLFERKLAEGGTAELAFAADLYRGDLLAGEVIPDGLDEWFGPYQVRYRQKAQQLAERLSLAAPESASAAETACERLAERLLASDPTAEPAHRALMRIHAARGHENAALRQFETCRALLKKHLGLEPEAQTQSLAASLQMRGGDRRSAPTHDAAQPAQPVASPARPHDQPSVAVMPFDNLGGADDEYFADGVVEEVTAALSRIRNFFVIARQSTFTYKGRFVDVREVGKELGVNYVVEGTVRRGGDRLRISVQLVDAETRTQLWSERYEGAAEDVFEFQDRIAAQVAGAIHPAIRGAEIELARRKPPTSLRAYDFVMRAYPNIWGRRKDTNDQAIELLKKAIAIDPAYGRAHALLAWCHASNAVFLWAEQPERELEKAVAAVEAAGSIGDDPTALTAAGAALSMGGDQERAATFIEKALALDPNNAWAWARRGWIAIYRGEAGLAQDRFQRAMALSPMDPFAFAVRLGMGYALAKTGSLSQAVAMAREVIAAHPDIITSYRYLAAWSAMNGDLETARWAAQKLMAAQPSFTIERFRSLPVFHNTPGWANKVAEGLKLAGLPER</sequence>
<protein>
    <recommendedName>
        <fullName evidence="5">Bacterial transcriptional activator domain-containing protein</fullName>
    </recommendedName>
</protein>
<feature type="region of interest" description="Disordered" evidence="4">
    <location>
        <begin position="251"/>
        <end position="286"/>
    </location>
</feature>
<keyword evidence="2" id="KW-0804">Transcription</keyword>
<evidence type="ECO:0000256" key="2">
    <source>
        <dbReference type="ARBA" id="ARBA00023163"/>
    </source>
</evidence>
<feature type="repeat" description="TPR" evidence="3">
    <location>
        <begin position="540"/>
        <end position="573"/>
    </location>
</feature>
<dbReference type="GO" id="GO:0006355">
    <property type="term" value="P:regulation of DNA-templated transcription"/>
    <property type="evidence" value="ECO:0007669"/>
    <property type="project" value="InterPro"/>
</dbReference>
<dbReference type="SUPFAM" id="SSF52964">
    <property type="entry name" value="TolB, N-terminal domain"/>
    <property type="match status" value="1"/>
</dbReference>
<dbReference type="SUPFAM" id="SSF46894">
    <property type="entry name" value="C-terminal effector domain of the bipartite response regulators"/>
    <property type="match status" value="1"/>
</dbReference>
<dbReference type="Pfam" id="PF03704">
    <property type="entry name" value="BTAD"/>
    <property type="match status" value="1"/>
</dbReference>
<dbReference type="SUPFAM" id="SSF48452">
    <property type="entry name" value="TPR-like"/>
    <property type="match status" value="2"/>
</dbReference>
<accession>A0A330I0P6</accession>
<name>A0A330I0P6_9HYPH</name>
<dbReference type="GO" id="GO:0003677">
    <property type="term" value="F:DNA binding"/>
    <property type="evidence" value="ECO:0007669"/>
    <property type="project" value="InterPro"/>
</dbReference>
<feature type="compositionally biased region" description="Low complexity" evidence="4">
    <location>
        <begin position="267"/>
        <end position="278"/>
    </location>
</feature>
<keyword evidence="1" id="KW-0805">Transcription regulation</keyword>
<dbReference type="PROSITE" id="PS50005">
    <property type="entry name" value="TPR"/>
    <property type="match status" value="2"/>
</dbReference>
<dbReference type="OrthoDB" id="9807521at2"/>
<dbReference type="Gene3D" id="1.25.40.10">
    <property type="entry name" value="Tetratricopeptide repeat domain"/>
    <property type="match status" value="2"/>
</dbReference>
<evidence type="ECO:0000256" key="1">
    <source>
        <dbReference type="ARBA" id="ARBA00023015"/>
    </source>
</evidence>
<comment type="caution">
    <text evidence="6">The sequence shown here is derived from an EMBL/GenBank/DDBJ whole genome shotgun (WGS) entry which is preliminary data.</text>
</comment>
<reference evidence="7" key="1">
    <citation type="submission" date="2018-06" db="EMBL/GenBank/DDBJ databases">
        <authorList>
            <person name="Helene L.C."/>
            <person name="Dall'Agnol R."/>
            <person name="Delamuta J.R."/>
            <person name="Hungria M."/>
        </authorList>
    </citation>
    <scope>NUCLEOTIDE SEQUENCE [LARGE SCALE GENOMIC DNA]</scope>
    <source>
        <strain evidence="7">AC99b</strain>
    </source>
</reference>
<dbReference type="Gene3D" id="1.10.10.10">
    <property type="entry name" value="Winged helix-like DNA-binding domain superfamily/Winged helix DNA-binding domain"/>
    <property type="match status" value="1"/>
</dbReference>
<dbReference type="InterPro" id="IPR016032">
    <property type="entry name" value="Sig_transdc_resp-reg_C-effctor"/>
</dbReference>
<evidence type="ECO:0000256" key="3">
    <source>
        <dbReference type="PROSITE-ProRule" id="PRU00339"/>
    </source>
</evidence>
<dbReference type="Proteomes" id="UP000251558">
    <property type="component" value="Unassembled WGS sequence"/>
</dbReference>
<dbReference type="AlphaFoldDB" id="A0A330I0P6"/>
<proteinExistence type="predicted"/>
<dbReference type="SMART" id="SM00028">
    <property type="entry name" value="TPR"/>
    <property type="match status" value="4"/>
</dbReference>
<dbReference type="PANTHER" id="PTHR35807:SF1">
    <property type="entry name" value="TRANSCRIPTIONAL REGULATOR REDD"/>
    <property type="match status" value="1"/>
</dbReference>
<reference evidence="6 7" key="2">
    <citation type="submission" date="2018-07" db="EMBL/GenBank/DDBJ databases">
        <title>Diversity of Mesorhizobium strains in Brazil.</title>
        <authorList>
            <person name="Helene L.C.F."/>
            <person name="Dall'Agnol R."/>
            <person name="Delamuta J.R.M."/>
            <person name="Hungria M."/>
        </authorList>
    </citation>
    <scope>NUCLEOTIDE SEQUENCE [LARGE SCALE GENOMIC DNA]</scope>
    <source>
        <strain evidence="6 7">AC99b</strain>
    </source>
</reference>
<evidence type="ECO:0000313" key="6">
    <source>
        <dbReference type="EMBL" id="RAZ90557.1"/>
    </source>
</evidence>
<feature type="domain" description="Bacterial transcriptional activator" evidence="5">
    <location>
        <begin position="113"/>
        <end position="253"/>
    </location>
</feature>
<organism evidence="6 7">
    <name type="scientific">Mesorhizobium hawassense</name>
    <dbReference type="NCBI Taxonomy" id="1209954"/>
    <lineage>
        <taxon>Bacteria</taxon>
        <taxon>Pseudomonadati</taxon>
        <taxon>Pseudomonadota</taxon>
        <taxon>Alphaproteobacteria</taxon>
        <taxon>Hyphomicrobiales</taxon>
        <taxon>Phyllobacteriaceae</taxon>
        <taxon>Mesorhizobium</taxon>
    </lineage>
</organism>
<dbReference type="InterPro" id="IPR011990">
    <property type="entry name" value="TPR-like_helical_dom_sf"/>
</dbReference>
<dbReference type="InterPro" id="IPR051677">
    <property type="entry name" value="AfsR-DnrI-RedD_regulator"/>
</dbReference>
<dbReference type="InterPro" id="IPR019734">
    <property type="entry name" value="TPR_rpt"/>
</dbReference>
<keyword evidence="7" id="KW-1185">Reference proteome</keyword>
<evidence type="ECO:0000313" key="7">
    <source>
        <dbReference type="Proteomes" id="UP000251558"/>
    </source>
</evidence>
<evidence type="ECO:0000256" key="4">
    <source>
        <dbReference type="SAM" id="MobiDB-lite"/>
    </source>
</evidence>
<dbReference type="EMBL" id="QMBP01000005">
    <property type="protein sequence ID" value="RAZ90557.1"/>
    <property type="molecule type" value="Genomic_DNA"/>
</dbReference>
<feature type="repeat" description="TPR" evidence="3">
    <location>
        <begin position="506"/>
        <end position="539"/>
    </location>
</feature>
<dbReference type="SMART" id="SM01043">
    <property type="entry name" value="BTAD"/>
    <property type="match status" value="1"/>
</dbReference>
<dbReference type="Gene3D" id="3.40.50.10070">
    <property type="entry name" value="TolB, N-terminal domain"/>
    <property type="match status" value="1"/>
</dbReference>
<dbReference type="InterPro" id="IPR005158">
    <property type="entry name" value="BTAD"/>
</dbReference>
<keyword evidence="3" id="KW-0802">TPR repeat</keyword>
<dbReference type="PANTHER" id="PTHR35807">
    <property type="entry name" value="TRANSCRIPTIONAL REGULATOR REDD-RELATED"/>
    <property type="match status" value="1"/>
</dbReference>
<gene>
    <name evidence="6" type="ORF">DPM33_13720</name>
</gene>
<evidence type="ECO:0000259" key="5">
    <source>
        <dbReference type="SMART" id="SM01043"/>
    </source>
</evidence>